<dbReference type="Proteomes" id="UP000576082">
    <property type="component" value="Unassembled WGS sequence"/>
</dbReference>
<dbReference type="AlphaFoldDB" id="A0A7X9P2E1"/>
<gene>
    <name evidence="2" type="ORF">HHU12_07220</name>
</gene>
<sequence>MNHILIKNWLQNPSAITSDDAEEIKKAIAAYPYFAALRVLLAKAEKGNDKVVKSAAAYVSHRPSLQAFLDTDFDNNINLPNTSGIEFERDETELLDTLSSEQVISTPSEIETEEETVLAEQTTEETTIETPEIEEADNEPDLTPIEKEIQSLNTSHEDNLEEQILSDLAASEEIDTPSDPTETTVSTSIADEVLAELSRMNTPDTTDDTNDADDINNAVNVVEEEEESAPQEIIIEDIEEDSTLGITSDEMMDRFQGFLDTKKKKESEIIDELSQDGEVDADLLDFSKNASKYSVEDVEADLSFNGTSIPVYDISLPDDVTEENSYEESVKEMDDSNVIDHTQFNPESTMSSQQKIINDFIKEHPVIPPVTQKEEDSEDVVDLSEVNQNGDFAPKTESFAKMLEKQGKKEEAISIYQHLILKNPNKATLFAERIEFLQKN</sequence>
<proteinExistence type="predicted"/>
<dbReference type="RefSeq" id="WP_169656076.1">
    <property type="nucleotide sequence ID" value="NZ_JABANE010000014.1"/>
</dbReference>
<evidence type="ECO:0000313" key="3">
    <source>
        <dbReference type="Proteomes" id="UP000576082"/>
    </source>
</evidence>
<accession>A0A7X9P2E1</accession>
<organism evidence="2 3">
    <name type="scientific">Flammeovirga aprica JL-4</name>
    <dbReference type="NCBI Taxonomy" id="694437"/>
    <lineage>
        <taxon>Bacteria</taxon>
        <taxon>Pseudomonadati</taxon>
        <taxon>Bacteroidota</taxon>
        <taxon>Cytophagia</taxon>
        <taxon>Cytophagales</taxon>
        <taxon>Flammeovirgaceae</taxon>
        <taxon>Flammeovirga</taxon>
    </lineage>
</organism>
<keyword evidence="3" id="KW-1185">Reference proteome</keyword>
<comment type="caution">
    <text evidence="2">The sequence shown here is derived from an EMBL/GenBank/DDBJ whole genome shotgun (WGS) entry which is preliminary data.</text>
</comment>
<evidence type="ECO:0000256" key="1">
    <source>
        <dbReference type="SAM" id="MobiDB-lite"/>
    </source>
</evidence>
<evidence type="ECO:0000313" key="2">
    <source>
        <dbReference type="EMBL" id="NME67747.1"/>
    </source>
</evidence>
<protein>
    <recommendedName>
        <fullName evidence="4">Tetratricopeptide repeat protein</fullName>
    </recommendedName>
</protein>
<dbReference type="EMBL" id="JABANE010000014">
    <property type="protein sequence ID" value="NME67747.1"/>
    <property type="molecule type" value="Genomic_DNA"/>
</dbReference>
<feature type="region of interest" description="Disordered" evidence="1">
    <location>
        <begin position="120"/>
        <end position="140"/>
    </location>
</feature>
<reference evidence="2 3" key="1">
    <citation type="submission" date="2020-04" db="EMBL/GenBank/DDBJ databases">
        <title>Flammeovirga sp. SR4, a novel species isolated from seawater.</title>
        <authorList>
            <person name="Wang X."/>
        </authorList>
    </citation>
    <scope>NUCLEOTIDE SEQUENCE [LARGE SCALE GENOMIC DNA]</scope>
    <source>
        <strain evidence="2 3">ATCC 23126</strain>
    </source>
</reference>
<name>A0A7X9P2E1_9BACT</name>
<evidence type="ECO:0008006" key="4">
    <source>
        <dbReference type="Google" id="ProtNLM"/>
    </source>
</evidence>